<organism evidence="4 5">
    <name type="scientific">Sulfurihydrogenibium yellowstonense SS-5</name>
    <dbReference type="NCBI Taxonomy" id="432331"/>
    <lineage>
        <taxon>Bacteria</taxon>
        <taxon>Pseudomonadati</taxon>
        <taxon>Aquificota</taxon>
        <taxon>Aquificia</taxon>
        <taxon>Aquificales</taxon>
        <taxon>Hydrogenothermaceae</taxon>
        <taxon>Sulfurihydrogenibium</taxon>
    </lineage>
</organism>
<dbReference type="EMBL" id="ABZS01000066">
    <property type="protein sequence ID" value="EEP60667.1"/>
    <property type="molecule type" value="Genomic_DNA"/>
</dbReference>
<dbReference type="PANTHER" id="PTHR45138:SF6">
    <property type="entry name" value="DIGUANYLATE CYCLASE DGCN"/>
    <property type="match status" value="1"/>
</dbReference>
<dbReference type="SUPFAM" id="SSF55073">
    <property type="entry name" value="Nucleotide cyclase"/>
    <property type="match status" value="1"/>
</dbReference>
<evidence type="ECO:0000313" key="4">
    <source>
        <dbReference type="EMBL" id="EEP60667.1"/>
    </source>
</evidence>
<sequence length="349" mass="40702">MEKLKMVCKIEEKINEKGNLDKKNLELIYEIVRRQLKFMIKYNILMIPKNFSILFRIFCNIVENNRNVSEREILAMYKADLNDLEMGRLDEKLLEFEARKDIADKLELIAEEIDEKILQILEVMNLHQENIAKHENIIKENEDSKFLTILEHLKILKRQNDILMSKLEEYHKEIIRLNVELKVVKQEATLDFLTGLTNRRSFDRALNDLIKDFNEKKIPFTLILLDLDNFKQINDKFGHPAGDLVLKEVSNLLRTYLRANTIIGRLGGEEFGIILPNVTLENGKNVAEIIRNVIENHEIKYDGNVIRISASLGVAQVKEGDTIDTIYRRVDEALYQAKRDGKNKVVVAE</sequence>
<dbReference type="AlphaFoldDB" id="C4FJS9"/>
<dbReference type="GO" id="GO:0043709">
    <property type="term" value="P:cell adhesion involved in single-species biofilm formation"/>
    <property type="evidence" value="ECO:0007669"/>
    <property type="project" value="TreeGrafter"/>
</dbReference>
<comment type="caution">
    <text evidence="4">The sequence shown here is derived from an EMBL/GenBank/DDBJ whole genome shotgun (WGS) entry which is preliminary data.</text>
</comment>
<dbReference type="InterPro" id="IPR000160">
    <property type="entry name" value="GGDEF_dom"/>
</dbReference>
<dbReference type="EC" id="2.7.7.65" evidence="1"/>
<reference evidence="4 5" key="1">
    <citation type="submission" date="2009-04" db="EMBL/GenBank/DDBJ databases">
        <authorList>
            <person name="Reysenbach A.-L."/>
            <person name="Heidelberg J.F."/>
            <person name="Nelson W.C."/>
        </authorList>
    </citation>
    <scope>NUCLEOTIDE SEQUENCE [LARGE SCALE GENOMIC DNA]</scope>
    <source>
        <strain evidence="4 5">SS-5</strain>
    </source>
</reference>
<dbReference type="PANTHER" id="PTHR45138">
    <property type="entry name" value="REGULATORY COMPONENTS OF SENSORY TRANSDUCTION SYSTEM"/>
    <property type="match status" value="1"/>
</dbReference>
<keyword evidence="2" id="KW-0175">Coiled coil</keyword>
<evidence type="ECO:0000313" key="5">
    <source>
        <dbReference type="Proteomes" id="UP000005540"/>
    </source>
</evidence>
<keyword evidence="5" id="KW-1185">Reference proteome</keyword>
<dbReference type="GO" id="GO:0005886">
    <property type="term" value="C:plasma membrane"/>
    <property type="evidence" value="ECO:0007669"/>
    <property type="project" value="TreeGrafter"/>
</dbReference>
<dbReference type="InterPro" id="IPR029787">
    <property type="entry name" value="Nucleotide_cyclase"/>
</dbReference>
<evidence type="ECO:0000256" key="1">
    <source>
        <dbReference type="ARBA" id="ARBA00012528"/>
    </source>
</evidence>
<accession>C4FJS9</accession>
<name>C4FJS9_9AQUI</name>
<evidence type="ECO:0000256" key="2">
    <source>
        <dbReference type="SAM" id="Coils"/>
    </source>
</evidence>
<dbReference type="PROSITE" id="PS50887">
    <property type="entry name" value="GGDEF"/>
    <property type="match status" value="1"/>
</dbReference>
<dbReference type="Gene3D" id="3.30.70.270">
    <property type="match status" value="1"/>
</dbReference>
<dbReference type="InterPro" id="IPR050469">
    <property type="entry name" value="Diguanylate_Cyclase"/>
</dbReference>
<dbReference type="NCBIfam" id="TIGR00254">
    <property type="entry name" value="GGDEF"/>
    <property type="match status" value="1"/>
</dbReference>
<dbReference type="FunFam" id="3.30.70.270:FF:000001">
    <property type="entry name" value="Diguanylate cyclase domain protein"/>
    <property type="match status" value="1"/>
</dbReference>
<feature type="domain" description="GGDEF" evidence="3">
    <location>
        <begin position="218"/>
        <end position="349"/>
    </location>
</feature>
<feature type="coiled-coil region" evidence="2">
    <location>
        <begin position="124"/>
        <end position="187"/>
    </location>
</feature>
<proteinExistence type="predicted"/>
<dbReference type="Proteomes" id="UP000005540">
    <property type="component" value="Unassembled WGS sequence"/>
</dbReference>
<dbReference type="Pfam" id="PF00990">
    <property type="entry name" value="GGDEF"/>
    <property type="match status" value="1"/>
</dbReference>
<dbReference type="InterPro" id="IPR043128">
    <property type="entry name" value="Rev_trsase/Diguanyl_cyclase"/>
</dbReference>
<protein>
    <recommendedName>
        <fullName evidence="1">diguanylate cyclase</fullName>
        <ecNumber evidence="1">2.7.7.65</ecNumber>
    </recommendedName>
</protein>
<dbReference type="GO" id="GO:0052621">
    <property type="term" value="F:diguanylate cyclase activity"/>
    <property type="evidence" value="ECO:0007669"/>
    <property type="project" value="UniProtKB-EC"/>
</dbReference>
<gene>
    <name evidence="4" type="ORF">SULYE_0829</name>
</gene>
<dbReference type="CDD" id="cd01949">
    <property type="entry name" value="GGDEF"/>
    <property type="match status" value="1"/>
</dbReference>
<dbReference type="GO" id="GO:1902201">
    <property type="term" value="P:negative regulation of bacterial-type flagellum-dependent cell motility"/>
    <property type="evidence" value="ECO:0007669"/>
    <property type="project" value="TreeGrafter"/>
</dbReference>
<dbReference type="SMART" id="SM00267">
    <property type="entry name" value="GGDEF"/>
    <property type="match status" value="1"/>
</dbReference>
<evidence type="ECO:0000259" key="3">
    <source>
        <dbReference type="PROSITE" id="PS50887"/>
    </source>
</evidence>